<feature type="transmembrane region" description="Helical" evidence="8">
    <location>
        <begin position="328"/>
        <end position="345"/>
    </location>
</feature>
<evidence type="ECO:0000256" key="6">
    <source>
        <dbReference type="ARBA" id="ARBA00023136"/>
    </source>
</evidence>
<feature type="transmembrane region" description="Helical" evidence="8">
    <location>
        <begin position="352"/>
        <end position="369"/>
    </location>
</feature>
<keyword evidence="3" id="KW-0808">Transferase</keyword>
<dbReference type="OrthoDB" id="9774600at2"/>
<evidence type="ECO:0000256" key="8">
    <source>
        <dbReference type="SAM" id="Phobius"/>
    </source>
</evidence>
<dbReference type="EMBL" id="CP001958">
    <property type="protein sequence ID" value="ADG97358.1"/>
    <property type="molecule type" value="Genomic_DNA"/>
</dbReference>
<comment type="similarity">
    <text evidence="7">Belongs to the glycosyltransferase 87 family.</text>
</comment>
<comment type="subcellular location">
    <subcellularLocation>
        <location evidence="1">Cell membrane</location>
        <topology evidence="1">Multi-pass membrane protein</topology>
    </subcellularLocation>
</comment>
<evidence type="ECO:0000256" key="1">
    <source>
        <dbReference type="ARBA" id="ARBA00004651"/>
    </source>
</evidence>
<keyword evidence="6 8" id="KW-0472">Membrane</keyword>
<feature type="transmembrane region" description="Helical" evidence="8">
    <location>
        <begin position="279"/>
        <end position="299"/>
    </location>
</feature>
<protein>
    <submittedName>
        <fullName evidence="9">Uncharacterized protein</fullName>
    </submittedName>
</protein>
<feature type="transmembrane region" description="Helical" evidence="8">
    <location>
        <begin position="401"/>
        <end position="419"/>
    </location>
</feature>
<dbReference type="HOGENOM" id="CLU_034641_0_1_11"/>
<feature type="transmembrane region" description="Helical" evidence="8">
    <location>
        <begin position="104"/>
        <end position="124"/>
    </location>
</feature>
<evidence type="ECO:0000313" key="10">
    <source>
        <dbReference type="Proteomes" id="UP000002247"/>
    </source>
</evidence>
<feature type="transmembrane region" description="Helical" evidence="8">
    <location>
        <begin position="136"/>
        <end position="153"/>
    </location>
</feature>
<sequence>MTEATTPAAGANVWWRAVAAAAALALLALWAQHALIPYQTPWWGLLQNGTDLVAYQNGADMGWHGQALYDKPATWAGLAHQTALWFIYTPFSALLFLPISWVHPFLLAQIVWLAISVVVLALVLRRAVEAAGLRGGGALAALSALLAVAAADLEPIRATLWYGQVNILLMGLVVLDLVRPEGAKLRGFGVGLAAGIKLTPLIFVPYLLITRQWRAAKTAVLVFAGTAVAGWLVFPGDSRVFWGAGGQVGPIQAFTSHLDNQSAAGVLARIWEPSPAPGLLVHVVQLALAVGGLACARAVDRSGERFVAILLVGFTGCAVSPISWTHHWVWFAPFAVWLGARGAAAAKGRSRWVLAAAALVAALFIWTQSHREPPGVLPVIHLNVGICYWDRLPGFISPIAHSWYLVLCLVILIGVRRLLRYPALDDRQR</sequence>
<proteinExistence type="inferred from homology"/>
<dbReference type="RefSeq" id="WP_013137814.1">
    <property type="nucleotide sequence ID" value="NC_014168.1"/>
</dbReference>
<dbReference type="CAZy" id="GT87">
    <property type="family name" value="Glycosyltransferase Family 87"/>
</dbReference>
<evidence type="ECO:0000256" key="7">
    <source>
        <dbReference type="ARBA" id="ARBA00024033"/>
    </source>
</evidence>
<evidence type="ECO:0000256" key="5">
    <source>
        <dbReference type="ARBA" id="ARBA00022989"/>
    </source>
</evidence>
<reference evidence="9 10" key="1">
    <citation type="journal article" date="2010" name="Stand. Genomic Sci.">
        <title>Complete genome sequence of Segniliparus rotundus type strain (CDC 1076).</title>
        <authorList>
            <person name="Sikorski J."/>
            <person name="Lapidus A."/>
            <person name="Copeland A."/>
            <person name="Misra M."/>
            <person name="Glavina Del Rio T."/>
            <person name="Nolan M."/>
            <person name="Lucas S."/>
            <person name="Chen F."/>
            <person name="Tice H."/>
            <person name="Cheng J.F."/>
            <person name="Jando M."/>
            <person name="Schneider S."/>
            <person name="Bruce D."/>
            <person name="Goodwin L."/>
            <person name="Pitluck S."/>
            <person name="Liolios K."/>
            <person name="Mikhailova N."/>
            <person name="Pati A."/>
            <person name="Ivanova N."/>
            <person name="Mavromatis K."/>
            <person name="Chen A."/>
            <person name="Palaniappan K."/>
            <person name="Chertkov O."/>
            <person name="Land M."/>
            <person name="Hauser L."/>
            <person name="Chang Y.J."/>
            <person name="Jeffries C.D."/>
            <person name="Brettin T."/>
            <person name="Detter J.C."/>
            <person name="Han C."/>
            <person name="Rohde M."/>
            <person name="Goker M."/>
            <person name="Bristow J."/>
            <person name="Eisen J.A."/>
            <person name="Markowitz V."/>
            <person name="Hugenholtz P."/>
            <person name="Kyrpides N.C."/>
            <person name="Klenk H.P."/>
        </authorList>
    </citation>
    <scope>NUCLEOTIDE SEQUENCE [LARGE SCALE GENOMIC DNA]</scope>
    <source>
        <strain evidence="10">ATCC BAA-972 / CDC 1076 / CIP 108378 / DSM 44985 / JCM 13578</strain>
    </source>
</reference>
<feature type="transmembrane region" description="Helical" evidence="8">
    <location>
        <begin position="216"/>
        <end position="234"/>
    </location>
</feature>
<keyword evidence="5 8" id="KW-1133">Transmembrane helix</keyword>
<evidence type="ECO:0000313" key="9">
    <source>
        <dbReference type="EMBL" id="ADG97358.1"/>
    </source>
</evidence>
<keyword evidence="2" id="KW-1003">Cell membrane</keyword>
<evidence type="ECO:0000256" key="4">
    <source>
        <dbReference type="ARBA" id="ARBA00022692"/>
    </source>
</evidence>
<dbReference type="eggNOG" id="COG5650">
    <property type="taxonomic scope" value="Bacteria"/>
</dbReference>
<dbReference type="STRING" id="640132.Srot_0881"/>
<dbReference type="GO" id="GO:0016758">
    <property type="term" value="F:hexosyltransferase activity"/>
    <property type="evidence" value="ECO:0007669"/>
    <property type="project" value="InterPro"/>
</dbReference>
<evidence type="ECO:0000256" key="3">
    <source>
        <dbReference type="ARBA" id="ARBA00022679"/>
    </source>
</evidence>
<dbReference type="Proteomes" id="UP000002247">
    <property type="component" value="Chromosome"/>
</dbReference>
<dbReference type="InterPro" id="IPR018584">
    <property type="entry name" value="GT87"/>
</dbReference>
<dbReference type="Pfam" id="PF09594">
    <property type="entry name" value="GT87"/>
    <property type="match status" value="1"/>
</dbReference>
<gene>
    <name evidence="9" type="ordered locus">Srot_0881</name>
</gene>
<organism evidence="9 10">
    <name type="scientific">Segniliparus rotundus (strain ATCC BAA-972 / CDC 1076 / CIP 108378 / DSM 44985 / JCM 13578)</name>
    <dbReference type="NCBI Taxonomy" id="640132"/>
    <lineage>
        <taxon>Bacteria</taxon>
        <taxon>Bacillati</taxon>
        <taxon>Actinomycetota</taxon>
        <taxon>Actinomycetes</taxon>
        <taxon>Mycobacteriales</taxon>
        <taxon>Segniliparaceae</taxon>
        <taxon>Segniliparus</taxon>
    </lineage>
</organism>
<feature type="transmembrane region" description="Helical" evidence="8">
    <location>
        <begin position="306"/>
        <end position="322"/>
    </location>
</feature>
<dbReference type="GO" id="GO:0005886">
    <property type="term" value="C:plasma membrane"/>
    <property type="evidence" value="ECO:0007669"/>
    <property type="project" value="UniProtKB-SubCell"/>
</dbReference>
<accession>D6ZE78</accession>
<name>D6ZE78_SEGRD</name>
<evidence type="ECO:0000256" key="2">
    <source>
        <dbReference type="ARBA" id="ARBA00022475"/>
    </source>
</evidence>
<feature type="transmembrane region" description="Helical" evidence="8">
    <location>
        <begin position="190"/>
        <end position="209"/>
    </location>
</feature>
<dbReference type="AlphaFoldDB" id="D6ZE78"/>
<keyword evidence="4 8" id="KW-0812">Transmembrane</keyword>
<dbReference type="KEGG" id="srt:Srot_0881"/>
<keyword evidence="10" id="KW-1185">Reference proteome</keyword>